<reference evidence="4" key="1">
    <citation type="submission" date="2021-05" db="EMBL/GenBank/DDBJ databases">
        <title>Molecular characterization for Shewanella algae harboring chromosomal blaOXA-55-like strains isolated from clinical and environment sample.</title>
        <authorList>
            <person name="Ohama Y."/>
            <person name="Aoki K."/>
            <person name="Harada S."/>
            <person name="Moriya K."/>
            <person name="Ishii Y."/>
            <person name="Tateda K."/>
        </authorList>
    </citation>
    <scope>NUCLEOTIDE SEQUENCE</scope>
    <source>
        <strain evidence="4">JCM 11563</strain>
    </source>
</reference>
<evidence type="ECO:0000256" key="1">
    <source>
        <dbReference type="ARBA" id="ARBA00022898"/>
    </source>
</evidence>
<comment type="caution">
    <text evidence="4">The sequence shown here is derived from an EMBL/GenBank/DDBJ whole genome shotgun (WGS) entry which is preliminary data.</text>
</comment>
<dbReference type="Gene3D" id="3.90.1150.10">
    <property type="entry name" value="Aspartate Aminotransferase, domain 1"/>
    <property type="match status" value="1"/>
</dbReference>
<name>A0ABQ4PQA5_9GAMM</name>
<evidence type="ECO:0000256" key="2">
    <source>
        <dbReference type="ARBA" id="ARBA00037999"/>
    </source>
</evidence>
<comment type="similarity">
    <text evidence="2 3">Belongs to the DegT/DnrJ/EryC1 family.</text>
</comment>
<dbReference type="PANTHER" id="PTHR30244:SF34">
    <property type="entry name" value="DTDP-4-AMINO-4,6-DIDEOXYGALACTOSE TRANSAMINASE"/>
    <property type="match status" value="1"/>
</dbReference>
<accession>A0ABQ4PQA5</accession>
<gene>
    <name evidence="4" type="primary">pseC</name>
    <name evidence="4" type="ORF">TUM4438_40200</name>
</gene>
<keyword evidence="5" id="KW-1185">Reference proteome</keyword>
<evidence type="ECO:0000313" key="4">
    <source>
        <dbReference type="EMBL" id="GIU51248.1"/>
    </source>
</evidence>
<dbReference type="InterPro" id="IPR015422">
    <property type="entry name" value="PyrdxlP-dep_Trfase_small"/>
</dbReference>
<sequence>MILYGQQSINQQDIDSVVAVLTSDYLTQGPQVPAFEAALSAFTGVQYTLAVNSATSALHIACLALGVGVGDRVWTSPITFVASANAALYCGAEIDFVDIDAITGNMCPTQLAIKLAEAAKQDKLPKVIIPVHLCGHSCDMQAIGKLASQYGIKVIEDASHAIGGYYQSEPVGNCRYSDICIFSFHPVKIITTAEGGAALTNSSELAAAMARLRSHGITKLEAELQRQDQGDWYYEQHDLGYNYRMTELQAALGLSQMTRLQSFVCRRNELATHYTQLLTRLPLTLIQPLAESISSYHLFVVRLPKAEQRRRIFDEMRALNVQVHVHYIPVHLQPYYQNLGFTRGQFPQAETFYNDILTLPLHPGLSQKELAYVVDCLEKVI</sequence>
<dbReference type="PIRSF" id="PIRSF000390">
    <property type="entry name" value="PLP_StrS"/>
    <property type="match status" value="1"/>
</dbReference>
<dbReference type="Gene3D" id="3.40.640.10">
    <property type="entry name" value="Type I PLP-dependent aspartate aminotransferase-like (Major domain)"/>
    <property type="match status" value="1"/>
</dbReference>
<dbReference type="CDD" id="cd00616">
    <property type="entry name" value="AHBA_syn"/>
    <property type="match status" value="1"/>
</dbReference>
<dbReference type="InterPro" id="IPR015424">
    <property type="entry name" value="PyrdxlP-dep_Trfase"/>
</dbReference>
<organism evidence="4 5">
    <name type="scientific">Shewanella sairae</name>
    <dbReference type="NCBI Taxonomy" id="190310"/>
    <lineage>
        <taxon>Bacteria</taxon>
        <taxon>Pseudomonadati</taxon>
        <taxon>Pseudomonadota</taxon>
        <taxon>Gammaproteobacteria</taxon>
        <taxon>Alteromonadales</taxon>
        <taxon>Shewanellaceae</taxon>
        <taxon>Shewanella</taxon>
    </lineage>
</organism>
<dbReference type="Pfam" id="PF01041">
    <property type="entry name" value="DegT_DnrJ_EryC1"/>
    <property type="match status" value="1"/>
</dbReference>
<dbReference type="SUPFAM" id="SSF53383">
    <property type="entry name" value="PLP-dependent transferases"/>
    <property type="match status" value="1"/>
</dbReference>
<protein>
    <submittedName>
        <fullName evidence="4">UDP-4-amino-4, 6-dideoxy-N-acetyl-beta-L-altrosami ne transaminase</fullName>
    </submittedName>
</protein>
<dbReference type="EMBL" id="BPEY01000110">
    <property type="protein sequence ID" value="GIU51248.1"/>
    <property type="molecule type" value="Genomic_DNA"/>
</dbReference>
<evidence type="ECO:0000256" key="3">
    <source>
        <dbReference type="RuleBase" id="RU004508"/>
    </source>
</evidence>
<dbReference type="InterPro" id="IPR000653">
    <property type="entry name" value="DegT/StrS_aminotransferase"/>
</dbReference>
<keyword evidence="1 3" id="KW-0663">Pyridoxal phosphate</keyword>
<proteinExistence type="inferred from homology"/>
<dbReference type="NCBIfam" id="TIGR03588">
    <property type="entry name" value="PseC"/>
    <property type="match status" value="1"/>
</dbReference>
<dbReference type="InterPro" id="IPR015421">
    <property type="entry name" value="PyrdxlP-dep_Trfase_major"/>
</dbReference>
<dbReference type="InterPro" id="IPR020026">
    <property type="entry name" value="PseC"/>
</dbReference>
<dbReference type="RefSeq" id="WP_220782985.1">
    <property type="nucleotide sequence ID" value="NZ_BPEY01000110.1"/>
</dbReference>
<dbReference type="PANTHER" id="PTHR30244">
    <property type="entry name" value="TRANSAMINASE"/>
    <property type="match status" value="1"/>
</dbReference>
<dbReference type="Proteomes" id="UP000887104">
    <property type="component" value="Unassembled WGS sequence"/>
</dbReference>
<evidence type="ECO:0000313" key="5">
    <source>
        <dbReference type="Proteomes" id="UP000887104"/>
    </source>
</evidence>